<reference evidence="2" key="1">
    <citation type="journal article" date="2002" name="Nature">
        <title>The genome sequence and structure of rice chromosome 1.</title>
        <authorList>
            <person name="Sasaki T."/>
            <person name="Matsumoto T."/>
            <person name="Yamamoto K."/>
            <person name="Sakata K."/>
            <person name="Baba T."/>
            <person name="Katayose Y."/>
            <person name="Wu J."/>
            <person name="Niimura Y."/>
            <person name="Cheng Z."/>
            <person name="Nagamura Y."/>
            <person name="Antonio B.A."/>
            <person name="Kanamori H."/>
            <person name="Hosokawa S."/>
            <person name="Masukawa M."/>
            <person name="Arikawa K."/>
            <person name="Chiden Y."/>
            <person name="Hayashi M."/>
            <person name="Okamoto M."/>
            <person name="Ando T."/>
            <person name="Aoki H."/>
            <person name="Arita K."/>
            <person name="Hamada M."/>
            <person name="Harada C."/>
            <person name="Hijishita S."/>
            <person name="Honda M."/>
            <person name="Ichikawa Y."/>
            <person name="Idonuma A."/>
            <person name="Iijima M."/>
            <person name="Ikeda M."/>
            <person name="Ikeno M."/>
            <person name="Itoh S."/>
            <person name="Itoh T."/>
            <person name="Itoh Y."/>
            <person name="Itoh Y."/>
            <person name="Iwabuchi A."/>
            <person name="Kamiya K."/>
            <person name="Karasawa W."/>
            <person name="Katagiri S."/>
            <person name="Kikuta A."/>
            <person name="Kobayashi N."/>
            <person name="Kono I."/>
            <person name="Machita K."/>
            <person name="Maehara T."/>
            <person name="Mizuno H."/>
            <person name="Mizubayashi T."/>
            <person name="Mukai Y."/>
            <person name="Nagasaki H."/>
            <person name="Nakashima M."/>
            <person name="Nakama Y."/>
            <person name="Nakamichi Y."/>
            <person name="Nakamura M."/>
            <person name="Namiki N."/>
            <person name="Negishi M."/>
            <person name="Ohta I."/>
            <person name="Ono N."/>
            <person name="Saji S."/>
            <person name="Sakai K."/>
            <person name="Shibata M."/>
            <person name="Shimokawa T."/>
            <person name="Shomura A."/>
            <person name="Song J."/>
            <person name="Takazaki Y."/>
            <person name="Terasawa K."/>
            <person name="Tsuji K."/>
            <person name="Waki K."/>
            <person name="Yamagata H."/>
            <person name="Yamane H."/>
            <person name="Yoshiki S."/>
            <person name="Yoshihara R."/>
            <person name="Yukawa K."/>
            <person name="Zhong H."/>
            <person name="Iwama H."/>
            <person name="Endo T."/>
            <person name="Ito H."/>
            <person name="Hahn J.H."/>
            <person name="Kim H.I."/>
            <person name="Eun M.Y."/>
            <person name="Yano M."/>
            <person name="Jiang J."/>
            <person name="Gojobori T."/>
        </authorList>
    </citation>
    <scope>NUCLEOTIDE SEQUENCE</scope>
</reference>
<evidence type="ECO:0000313" key="2">
    <source>
        <dbReference type="EMBL" id="BAD81307.1"/>
    </source>
</evidence>
<evidence type="ECO:0000313" key="4">
    <source>
        <dbReference type="Proteomes" id="UP000000763"/>
    </source>
</evidence>
<dbReference type="EMBL" id="AP001800">
    <property type="protein sequence ID" value="BAD81307.1"/>
    <property type="molecule type" value="Genomic_DNA"/>
</dbReference>
<gene>
    <name evidence="3" type="ORF">P0417G05.8</name>
    <name evidence="2" type="ORF">P0443E05.25</name>
</gene>
<dbReference type="Proteomes" id="UP000000763">
    <property type="component" value="Chromosome 1"/>
</dbReference>
<sequence>MARSRFNALSWEKEQLRMEFGYGGELSVAQPRRPSSYGTQRPLVATKFSGCGEISQLLADVIYQQAVVVKVLGAGDPNSTRISAMVSAVCRCEIDDFALLPFRPKMYIVLFMDADKQQERAEMACNKKKFTFKTTRLEFEPFKMNLHSVTNPLRQRVILALEGVPPESWNKQAITELMDNSCMVEELYGEHHIHDLSVFKLAAWTTDCDLIPKAIRWNIETKQGARASANVSWNHNAAHSLILVHMEKLFDYTDEDSGSDSDGELLRQYEQQRPRLPVVKTFTWVSCQIDLDNGPIEGFREDVLTVCCGGGGPYNFNESVACGGAAATACEDPSASLYFDGAHLTEAGAMSQVTRWAVVGCGISSL</sequence>
<evidence type="ECO:0000313" key="3">
    <source>
        <dbReference type="EMBL" id="BAD81452.1"/>
    </source>
</evidence>
<comment type="similarity">
    <text evidence="1">Belongs to the 'GDSL' lipolytic enzyme family.</text>
</comment>
<organism evidence="2">
    <name type="scientific">Oryza sativa subsp. japonica</name>
    <name type="common">Rice</name>
    <dbReference type="NCBI Taxonomy" id="39947"/>
    <lineage>
        <taxon>Eukaryota</taxon>
        <taxon>Viridiplantae</taxon>
        <taxon>Streptophyta</taxon>
        <taxon>Embryophyta</taxon>
        <taxon>Tracheophyta</taxon>
        <taxon>Spermatophyta</taxon>
        <taxon>Magnoliopsida</taxon>
        <taxon>Liliopsida</taxon>
        <taxon>Poales</taxon>
        <taxon>Poaceae</taxon>
        <taxon>BOP clade</taxon>
        <taxon>Oryzoideae</taxon>
        <taxon>Oryzeae</taxon>
        <taxon>Oryzinae</taxon>
        <taxon>Oryza</taxon>
        <taxon>Oryza sativa</taxon>
    </lineage>
</organism>
<dbReference type="Proteomes" id="UP000817658">
    <property type="component" value="Chromosome 1"/>
</dbReference>
<proteinExistence type="inferred from homology"/>
<reference evidence="4" key="3">
    <citation type="journal article" date="2008" name="Nucleic Acids Res.">
        <title>The rice annotation project database (RAP-DB): 2008 update.</title>
        <authorList>
            <consortium name="The rice annotation project (RAP)"/>
        </authorList>
    </citation>
    <scope>GENOME REANNOTATION</scope>
    <source>
        <strain evidence="4">cv. Nipponbare</strain>
    </source>
</reference>
<reference evidence="4" key="2">
    <citation type="journal article" date="2005" name="Nature">
        <title>The map-based sequence of the rice genome.</title>
        <authorList>
            <consortium name="International rice genome sequencing project (IRGSP)"/>
            <person name="Matsumoto T."/>
            <person name="Wu J."/>
            <person name="Kanamori H."/>
            <person name="Katayose Y."/>
            <person name="Fujisawa M."/>
            <person name="Namiki N."/>
            <person name="Mizuno H."/>
            <person name="Yamamoto K."/>
            <person name="Antonio B.A."/>
            <person name="Baba T."/>
            <person name="Sakata K."/>
            <person name="Nagamura Y."/>
            <person name="Aoki H."/>
            <person name="Arikawa K."/>
            <person name="Arita K."/>
            <person name="Bito T."/>
            <person name="Chiden Y."/>
            <person name="Fujitsuka N."/>
            <person name="Fukunaka R."/>
            <person name="Hamada M."/>
            <person name="Harada C."/>
            <person name="Hayashi A."/>
            <person name="Hijishita S."/>
            <person name="Honda M."/>
            <person name="Hosokawa S."/>
            <person name="Ichikawa Y."/>
            <person name="Idonuma A."/>
            <person name="Iijima M."/>
            <person name="Ikeda M."/>
            <person name="Ikeno M."/>
            <person name="Ito K."/>
            <person name="Ito S."/>
            <person name="Ito T."/>
            <person name="Ito Y."/>
            <person name="Ito Y."/>
            <person name="Iwabuchi A."/>
            <person name="Kamiya K."/>
            <person name="Karasawa W."/>
            <person name="Kurita K."/>
            <person name="Katagiri S."/>
            <person name="Kikuta A."/>
            <person name="Kobayashi H."/>
            <person name="Kobayashi N."/>
            <person name="Machita K."/>
            <person name="Maehara T."/>
            <person name="Masukawa M."/>
            <person name="Mizubayashi T."/>
            <person name="Mukai Y."/>
            <person name="Nagasaki H."/>
            <person name="Nagata Y."/>
            <person name="Naito S."/>
            <person name="Nakashima M."/>
            <person name="Nakama Y."/>
            <person name="Nakamichi Y."/>
            <person name="Nakamura M."/>
            <person name="Meguro A."/>
            <person name="Negishi M."/>
            <person name="Ohta I."/>
            <person name="Ohta T."/>
            <person name="Okamoto M."/>
            <person name="Ono N."/>
            <person name="Saji S."/>
            <person name="Sakaguchi M."/>
            <person name="Sakai K."/>
            <person name="Shibata M."/>
            <person name="Shimokawa T."/>
            <person name="Song J."/>
            <person name="Takazaki Y."/>
            <person name="Terasawa K."/>
            <person name="Tsugane M."/>
            <person name="Tsuji K."/>
            <person name="Ueda S."/>
            <person name="Waki K."/>
            <person name="Yamagata H."/>
            <person name="Yamamoto M."/>
            <person name="Yamamoto S."/>
            <person name="Yamane H."/>
            <person name="Yoshiki S."/>
            <person name="Yoshihara R."/>
            <person name="Yukawa K."/>
            <person name="Zhong H."/>
            <person name="Yano M."/>
            <person name="Yuan Q."/>
            <person name="Ouyang S."/>
            <person name="Liu J."/>
            <person name="Jones K.M."/>
            <person name="Gansberger K."/>
            <person name="Moffat K."/>
            <person name="Hill J."/>
            <person name="Bera J."/>
            <person name="Fadrosh D."/>
            <person name="Jin S."/>
            <person name="Johri S."/>
            <person name="Kim M."/>
            <person name="Overton L."/>
            <person name="Reardon M."/>
            <person name="Tsitrin T."/>
            <person name="Vuong H."/>
            <person name="Weaver B."/>
            <person name="Ciecko A."/>
            <person name="Tallon L."/>
            <person name="Jackson J."/>
            <person name="Pai G."/>
            <person name="Aken S.V."/>
            <person name="Utterback T."/>
            <person name="Reidmuller S."/>
            <person name="Feldblyum T."/>
            <person name="Hsiao J."/>
            <person name="Zismann V."/>
            <person name="Iobst S."/>
            <person name="de Vazeille A.R."/>
            <person name="Buell C.R."/>
            <person name="Ying K."/>
            <person name="Li Y."/>
            <person name="Lu T."/>
            <person name="Huang Y."/>
            <person name="Zhao Q."/>
            <person name="Feng Q."/>
            <person name="Zhang L."/>
            <person name="Zhu J."/>
            <person name="Weng Q."/>
            <person name="Mu J."/>
            <person name="Lu Y."/>
            <person name="Fan D."/>
            <person name="Liu Y."/>
            <person name="Guan J."/>
            <person name="Zhang Y."/>
            <person name="Yu S."/>
            <person name="Liu X."/>
            <person name="Zhang Y."/>
            <person name="Hong G."/>
            <person name="Han B."/>
            <person name="Choisne N."/>
            <person name="Demange N."/>
            <person name="Orjeda G."/>
            <person name="Samain S."/>
            <person name="Cattolico L."/>
            <person name="Pelletier E."/>
            <person name="Couloux A."/>
            <person name="Segurens B."/>
            <person name="Wincker P."/>
            <person name="D'Hont A."/>
            <person name="Scarpelli C."/>
            <person name="Weissenbach J."/>
            <person name="Salanoubat M."/>
            <person name="Quetier F."/>
            <person name="Yu Y."/>
            <person name="Kim H.R."/>
            <person name="Rambo T."/>
            <person name="Currie J."/>
            <person name="Collura K."/>
            <person name="Luo M."/>
            <person name="Yang T."/>
            <person name="Ammiraju J.S.S."/>
            <person name="Engler F."/>
            <person name="Soderlund C."/>
            <person name="Wing R.A."/>
            <person name="Palmer L.E."/>
            <person name="de la Bastide M."/>
            <person name="Spiegel L."/>
            <person name="Nascimento L."/>
            <person name="Zutavern T."/>
            <person name="O'Shaughnessy A."/>
            <person name="Dike S."/>
            <person name="Dedhia N."/>
            <person name="Preston R."/>
            <person name="Balija V."/>
            <person name="McCombie W.R."/>
            <person name="Chow T."/>
            <person name="Chen H."/>
            <person name="Chung M."/>
            <person name="Chen C."/>
            <person name="Shaw J."/>
            <person name="Wu H."/>
            <person name="Hsiao K."/>
            <person name="Chao Y."/>
            <person name="Chu M."/>
            <person name="Cheng C."/>
            <person name="Hour A."/>
            <person name="Lee P."/>
            <person name="Lin S."/>
            <person name="Lin Y."/>
            <person name="Liou J."/>
            <person name="Liu S."/>
            <person name="Hsing Y."/>
            <person name="Raghuvanshi S."/>
            <person name="Mohanty A."/>
            <person name="Bharti A.K."/>
            <person name="Gaur A."/>
            <person name="Gupta V."/>
            <person name="Kumar D."/>
            <person name="Ravi V."/>
            <person name="Vij S."/>
            <person name="Kapur A."/>
            <person name="Khurana P."/>
            <person name="Khurana P."/>
            <person name="Khurana J.P."/>
            <person name="Tyagi A.K."/>
            <person name="Gaikwad K."/>
            <person name="Singh A."/>
            <person name="Dalal V."/>
            <person name="Srivastava S."/>
            <person name="Dixit A."/>
            <person name="Pal A.K."/>
            <person name="Ghazi I.A."/>
            <person name="Yadav M."/>
            <person name="Pandit A."/>
            <person name="Bhargava A."/>
            <person name="Sureshbabu K."/>
            <person name="Batra K."/>
            <person name="Sharma T.R."/>
            <person name="Mohapatra T."/>
            <person name="Singh N.K."/>
            <person name="Messing J."/>
            <person name="Nelson A.B."/>
            <person name="Fuks G."/>
            <person name="Kavchok S."/>
            <person name="Keizer G."/>
            <person name="Linton E."/>
            <person name="Llaca V."/>
            <person name="Song R."/>
            <person name="Tanyolac B."/>
            <person name="Young S."/>
            <person name="Ho-Il K."/>
            <person name="Hahn J.H."/>
            <person name="Sangsakoo G."/>
            <person name="Vanavichit A."/>
            <person name="de Mattos Luiz.A.T."/>
            <person name="Zimmer P.D."/>
            <person name="Malone G."/>
            <person name="Dellagostin O."/>
            <person name="de Oliveira A.C."/>
            <person name="Bevan M."/>
            <person name="Bancroft I."/>
            <person name="Minx P."/>
            <person name="Cordum H."/>
            <person name="Wilson R."/>
            <person name="Cheng Z."/>
            <person name="Jin W."/>
            <person name="Jiang J."/>
            <person name="Leong S.A."/>
            <person name="Iwama H."/>
            <person name="Gojobori T."/>
            <person name="Itoh T."/>
            <person name="Niimura Y."/>
            <person name="Fujii Y."/>
            <person name="Habara T."/>
            <person name="Sakai H."/>
            <person name="Sato Y."/>
            <person name="Wilson G."/>
            <person name="Kumar K."/>
            <person name="McCouch S."/>
            <person name="Juretic N."/>
            <person name="Hoen D."/>
            <person name="Wright S."/>
            <person name="Bruskiewich R."/>
            <person name="Bureau T."/>
            <person name="Miyao A."/>
            <person name="Hirochika H."/>
            <person name="Nishikawa T."/>
            <person name="Kadowaki K."/>
            <person name="Sugiura M."/>
            <person name="Burr B."/>
            <person name="Sasaki T."/>
        </authorList>
    </citation>
    <scope>NUCLEOTIDE SEQUENCE [LARGE SCALE GENOMIC DNA]</scope>
    <source>
        <strain evidence="4">cv. Nipponbare</strain>
    </source>
</reference>
<dbReference type="PANTHER" id="PTHR22835:SF506">
    <property type="entry name" value="OS01G0223200 PROTEIN"/>
    <property type="match status" value="1"/>
</dbReference>
<dbReference type="EMBL" id="AP002835">
    <property type="protein sequence ID" value="BAD81452.1"/>
    <property type="molecule type" value="Genomic_DNA"/>
</dbReference>
<dbReference type="PANTHER" id="PTHR22835">
    <property type="entry name" value="ZINC FINGER FYVE DOMAIN CONTAINING PROTEIN"/>
    <property type="match status" value="1"/>
</dbReference>
<accession>Q5NAP1</accession>
<protein>
    <submittedName>
        <fullName evidence="2">Uncharacterized protein</fullName>
    </submittedName>
</protein>
<dbReference type="InterPro" id="IPR036514">
    <property type="entry name" value="SGNH_hydro_sf"/>
</dbReference>
<evidence type="ECO:0000256" key="1">
    <source>
        <dbReference type="ARBA" id="ARBA00008668"/>
    </source>
</evidence>
<dbReference type="Gene3D" id="3.40.50.1110">
    <property type="entry name" value="SGNH hydrolase"/>
    <property type="match status" value="1"/>
</dbReference>
<dbReference type="AlphaFoldDB" id="Q5NAP1"/>
<accession>Q5NB46</accession>
<name>Q5NAP1_ORYSJ</name>